<evidence type="ECO:0000256" key="5">
    <source>
        <dbReference type="ARBA" id="ARBA00022857"/>
    </source>
</evidence>
<protein>
    <submittedName>
        <fullName evidence="7">NAD(P)-binding domain-containing protein</fullName>
    </submittedName>
</protein>
<keyword evidence="3" id="KW-0285">Flavoprotein</keyword>
<accession>A0A7K3LVJ5</accession>
<dbReference type="GO" id="GO:0004499">
    <property type="term" value="F:N,N-dimethylaniline monooxygenase activity"/>
    <property type="evidence" value="ECO:0007669"/>
    <property type="project" value="InterPro"/>
</dbReference>
<sequence>MKVCVVGAGPCGLTTIKQLLDEGHEVVCFDKNADIGGLWLRHNGDDEQMKAYDNLHLTISMKLMAYSDHPFSGDRVFYTRKQYFRYLAEYADRFGLRPAIRFGSQVTDVRRDSGGWAVTVRHDGVESQETFDAVAVCSGPFKTPNRAIPEIKGFTGEIVHSSEYRNNKRFQGKKVLIVGLAESGADIVREIGDVADTATLSIRSRAYLLPRVFNSTRTTDHGTIRSHHHEMLRRATDYPFAYESFWGRTTIAEVVFTVVSIIYGIATTALGALRVLTEKMVPGRRPAAPTVNPFGQPAHPPQLDIDTPHTDENWDFIRTWNRKSHPDGSWAQRSIFSKNVSFVPSITSGKVLLNDSGIADADGTTVRFQDGTAAEFDTIVLCTGFSTDEISIGELRVRDGNVRNLYKHFLHPDHQGTVAFIGFVRPFSGGIPICAEMQARYFAQVCSGTLRVPRNIDEVIDREKKWEEHWTALSPRHTESIPSNIVYLDSLAREIGCLVPMWRMILNPKLFIQLWFGPFNQAGYRIVGPHALGRSAVDDLYSELVDNRREMALRMSLLQLMPSHVHPEHMM</sequence>
<organism evidence="7 8">
    <name type="scientific">Gordonia desulfuricans</name>
    <dbReference type="NCBI Taxonomy" id="89051"/>
    <lineage>
        <taxon>Bacteria</taxon>
        <taxon>Bacillati</taxon>
        <taxon>Actinomycetota</taxon>
        <taxon>Actinomycetes</taxon>
        <taxon>Mycobacteriales</taxon>
        <taxon>Gordoniaceae</taxon>
        <taxon>Gordonia</taxon>
    </lineage>
</organism>
<dbReference type="InterPro" id="IPR020946">
    <property type="entry name" value="Flavin_mOase-like"/>
</dbReference>
<gene>
    <name evidence="7" type="ORF">GYA93_22480</name>
</gene>
<dbReference type="GO" id="GO:0050660">
    <property type="term" value="F:flavin adenine dinucleotide binding"/>
    <property type="evidence" value="ECO:0007669"/>
    <property type="project" value="InterPro"/>
</dbReference>
<comment type="similarity">
    <text evidence="1">Belongs to the FMO family.</text>
</comment>
<comment type="caution">
    <text evidence="7">The sequence shown here is derived from an EMBL/GenBank/DDBJ whole genome shotgun (WGS) entry which is preliminary data.</text>
</comment>
<evidence type="ECO:0000313" key="8">
    <source>
        <dbReference type="Proteomes" id="UP000466307"/>
    </source>
</evidence>
<proteinExistence type="inferred from homology"/>
<dbReference type="PANTHER" id="PTHR23023">
    <property type="entry name" value="DIMETHYLANILINE MONOOXYGENASE"/>
    <property type="match status" value="1"/>
</dbReference>
<dbReference type="PRINTS" id="PR00370">
    <property type="entry name" value="FMOXYGENASE"/>
</dbReference>
<dbReference type="InterPro" id="IPR036188">
    <property type="entry name" value="FAD/NAD-bd_sf"/>
</dbReference>
<comment type="similarity">
    <text evidence="2">Belongs to the FAD-binding monooxygenase family.</text>
</comment>
<evidence type="ECO:0000256" key="1">
    <source>
        <dbReference type="ARBA" id="ARBA00009183"/>
    </source>
</evidence>
<keyword evidence="6" id="KW-0560">Oxidoreductase</keyword>
<evidence type="ECO:0000313" key="7">
    <source>
        <dbReference type="EMBL" id="NDK92303.1"/>
    </source>
</evidence>
<dbReference type="GO" id="GO:0050661">
    <property type="term" value="F:NADP binding"/>
    <property type="evidence" value="ECO:0007669"/>
    <property type="project" value="InterPro"/>
</dbReference>
<dbReference type="InterPro" id="IPR000960">
    <property type="entry name" value="Flavin_mOase"/>
</dbReference>
<keyword evidence="8" id="KW-1185">Reference proteome</keyword>
<dbReference type="PIRSF" id="PIRSF000332">
    <property type="entry name" value="FMO"/>
    <property type="match status" value="1"/>
</dbReference>
<evidence type="ECO:0000256" key="4">
    <source>
        <dbReference type="ARBA" id="ARBA00022827"/>
    </source>
</evidence>
<dbReference type="SUPFAM" id="SSF51905">
    <property type="entry name" value="FAD/NAD(P)-binding domain"/>
    <property type="match status" value="2"/>
</dbReference>
<dbReference type="EMBL" id="JAADZU010000112">
    <property type="protein sequence ID" value="NDK92303.1"/>
    <property type="molecule type" value="Genomic_DNA"/>
</dbReference>
<dbReference type="Gene3D" id="3.50.50.60">
    <property type="entry name" value="FAD/NAD(P)-binding domain"/>
    <property type="match status" value="2"/>
</dbReference>
<dbReference type="InterPro" id="IPR050346">
    <property type="entry name" value="FMO-like"/>
</dbReference>
<keyword evidence="4" id="KW-0274">FAD</keyword>
<evidence type="ECO:0000256" key="3">
    <source>
        <dbReference type="ARBA" id="ARBA00022630"/>
    </source>
</evidence>
<dbReference type="AlphaFoldDB" id="A0A7K3LVJ5"/>
<dbReference type="Pfam" id="PF00743">
    <property type="entry name" value="FMO-like"/>
    <property type="match status" value="2"/>
</dbReference>
<name>A0A7K3LVJ5_9ACTN</name>
<dbReference type="RefSeq" id="WP_059037042.1">
    <property type="nucleotide sequence ID" value="NZ_JAADZU010000112.1"/>
</dbReference>
<evidence type="ECO:0000256" key="6">
    <source>
        <dbReference type="ARBA" id="ARBA00023002"/>
    </source>
</evidence>
<keyword evidence="5" id="KW-0521">NADP</keyword>
<evidence type="ECO:0000256" key="2">
    <source>
        <dbReference type="ARBA" id="ARBA00010139"/>
    </source>
</evidence>
<reference evidence="7 8" key="1">
    <citation type="submission" date="2020-01" db="EMBL/GenBank/DDBJ databases">
        <title>Investigation of new actinobacteria for the biodesulphurisation of diesel fuel.</title>
        <authorList>
            <person name="Athi Narayanan S.M."/>
        </authorList>
    </citation>
    <scope>NUCLEOTIDE SEQUENCE [LARGE SCALE GENOMIC DNA]</scope>
    <source>
        <strain evidence="7 8">213E</strain>
    </source>
</reference>
<dbReference type="Proteomes" id="UP000466307">
    <property type="component" value="Unassembled WGS sequence"/>
</dbReference>